<dbReference type="InterPro" id="IPR036890">
    <property type="entry name" value="HATPase_C_sf"/>
</dbReference>
<name>A0A6P1W7P7_9BACT</name>
<organism evidence="4 5">
    <name type="scientific">Spirosoma endbachense</name>
    <dbReference type="NCBI Taxonomy" id="2666025"/>
    <lineage>
        <taxon>Bacteria</taxon>
        <taxon>Pseudomonadati</taxon>
        <taxon>Bacteroidota</taxon>
        <taxon>Cytophagia</taxon>
        <taxon>Cytophagales</taxon>
        <taxon>Cytophagaceae</taxon>
        <taxon>Spirosoma</taxon>
    </lineage>
</organism>
<dbReference type="EMBL" id="CP045997">
    <property type="protein sequence ID" value="QHV99726.1"/>
    <property type="molecule type" value="Genomic_DNA"/>
</dbReference>
<dbReference type="Pfam" id="PF07730">
    <property type="entry name" value="HisKA_3"/>
    <property type="match status" value="1"/>
</dbReference>
<dbReference type="GO" id="GO:0046983">
    <property type="term" value="F:protein dimerization activity"/>
    <property type="evidence" value="ECO:0007669"/>
    <property type="project" value="InterPro"/>
</dbReference>
<evidence type="ECO:0000256" key="1">
    <source>
        <dbReference type="ARBA" id="ARBA00022553"/>
    </source>
</evidence>
<proteinExistence type="predicted"/>
<dbReference type="InterPro" id="IPR011123">
    <property type="entry name" value="Y_Y_Y"/>
</dbReference>
<keyword evidence="2" id="KW-0812">Transmembrane</keyword>
<evidence type="ECO:0000259" key="3">
    <source>
        <dbReference type="PROSITE" id="PS50109"/>
    </source>
</evidence>
<dbReference type="Gene3D" id="1.20.5.1930">
    <property type="match status" value="1"/>
</dbReference>
<dbReference type="InterPro" id="IPR011712">
    <property type="entry name" value="Sig_transdc_His_kin_sub3_dim/P"/>
</dbReference>
<dbReference type="InterPro" id="IPR013783">
    <property type="entry name" value="Ig-like_fold"/>
</dbReference>
<dbReference type="Pfam" id="PF07494">
    <property type="entry name" value="Reg_prop"/>
    <property type="match status" value="5"/>
</dbReference>
<sequence length="1052" mass="118470">MIAFIQSSVSWRWLAICMLISVLTGYPLRLWGQAYQSGNSTVQFERLTTEQGLSTHFVMTIMQDRKGYLWFGTGTGLDKYDGYRFTNYKFDPRDTTSLTKNQVFTLWEDRYGLIWVGTSEETCRFDPRTETFTRLVKNPKNPYAFTYAQSFSEDRKGNLWVGGGFAGELRQADRKTGQFSATNYADLFGVDPSTDQRLHLTLRDKSGTLWVGSPTGLHRLNLTAAGAGKPSRMSFTHYRHDPANPNSLSQNFVTGLYEDRGGVLWVTTSEGVLQAFDRRSGQFTHYPLDPTRKLDLFRKLRTGIAEDLEGNLWVGTFQNGLYKVSKDRSLITHFTHNSADPGSIINNSIVSLLVDKSGILWAATLQGVIKLDPNRKPFRVYRHNPVIAHSLSQNNVAAICEDHLSVLWVGTTQSGLNVLNKATGQFTHYRHQPEKITSLRSDAVTAIHEARDGSLWVGNGYYLSRFNRDDASFTHYSLHHPFVVDSSASPIFTICEDRQGTLWLGTDNGILSFDRSTGKTVSYPYDPDHPERLSDWWALSVFEDRKSNLWIGPGSQALTRFDRKTGTFKQYRYDSRNRGSISSTTIPSIYEDSKGSLWFGTGEGGLCRFDHATETFTTFTEQDGLAGNSVFSILEDDAANLWLGTNKGLSRFSLATHKFTNYSAEEGLQGSMFTALYTEGAAFKGKDGTLYFGGNNGFNAFDPTKIHSNRQLPPIVITQFRLFDKILPGKQEAREIILDHDQNFFSFEFAALNYTNSQKNQYAYQLVGLDRDWVYSGTRRYASYTDIDPDTYTFRVKGSNNDGVWNEKGTSLTVIIRPAWWQTLWFKIILGLVFAYLLFAAYRYRINLLRREQAIRDQISRDLHDDVGGILSGISFYSEAAQQMHQQGRHDDSYQLLLKIADHARQTIAQMSDVVWSMRSDTNNAGQLAQRLESVGRELLTVRGIQLTVDADAELDRLTLRPDKVRNLYLIGKEALHNAAKHSGAMAVRLTIRQTGGKVSLRIDDNGRGVNEGAVGQGNGLDSMKKRANAIGAVYQLSSLPNGGTSVYVEQR</sequence>
<dbReference type="InterPro" id="IPR003594">
    <property type="entry name" value="HATPase_dom"/>
</dbReference>
<dbReference type="CDD" id="cd16917">
    <property type="entry name" value="HATPase_UhpB-NarQ-NarX-like"/>
    <property type="match status" value="1"/>
</dbReference>
<dbReference type="Proteomes" id="UP000464577">
    <property type="component" value="Chromosome"/>
</dbReference>
<dbReference type="PANTHER" id="PTHR43547:SF2">
    <property type="entry name" value="HYBRID SIGNAL TRANSDUCTION HISTIDINE KINASE C"/>
    <property type="match status" value="1"/>
</dbReference>
<accession>A0A6P1W7P7</accession>
<keyword evidence="5" id="KW-1185">Reference proteome</keyword>
<dbReference type="RefSeq" id="WP_162390119.1">
    <property type="nucleotide sequence ID" value="NZ_CP045997.1"/>
</dbReference>
<keyword evidence="1" id="KW-0597">Phosphoprotein</keyword>
<dbReference type="Gene3D" id="2.60.40.10">
    <property type="entry name" value="Immunoglobulins"/>
    <property type="match status" value="1"/>
</dbReference>
<keyword evidence="4" id="KW-0418">Kinase</keyword>
<protein>
    <submittedName>
        <fullName evidence="4">Histidine kinase</fullName>
    </submittedName>
</protein>
<dbReference type="PANTHER" id="PTHR43547">
    <property type="entry name" value="TWO-COMPONENT HISTIDINE KINASE"/>
    <property type="match status" value="1"/>
</dbReference>
<dbReference type="GO" id="GO:0000155">
    <property type="term" value="F:phosphorelay sensor kinase activity"/>
    <property type="evidence" value="ECO:0007669"/>
    <property type="project" value="InterPro"/>
</dbReference>
<dbReference type="Pfam" id="PF02518">
    <property type="entry name" value="HATPase_c"/>
    <property type="match status" value="1"/>
</dbReference>
<dbReference type="PROSITE" id="PS50109">
    <property type="entry name" value="HIS_KIN"/>
    <property type="match status" value="1"/>
</dbReference>
<dbReference type="InterPro" id="IPR015943">
    <property type="entry name" value="WD40/YVTN_repeat-like_dom_sf"/>
</dbReference>
<gene>
    <name evidence="4" type="ORF">GJR95_34035</name>
</gene>
<feature type="transmembrane region" description="Helical" evidence="2">
    <location>
        <begin position="824"/>
        <end position="842"/>
    </location>
</feature>
<dbReference type="KEGG" id="senf:GJR95_34035"/>
<dbReference type="Gene3D" id="3.30.565.10">
    <property type="entry name" value="Histidine kinase-like ATPase, C-terminal domain"/>
    <property type="match status" value="1"/>
</dbReference>
<reference evidence="4 5" key="1">
    <citation type="submission" date="2019-11" db="EMBL/GenBank/DDBJ databases">
        <title>Spirosoma endbachense sp. nov., isolated from a natural salt meadow.</title>
        <authorList>
            <person name="Rojas J."/>
            <person name="Ambika Manirajan B."/>
            <person name="Ratering S."/>
            <person name="Suarez C."/>
            <person name="Geissler-Plaum R."/>
            <person name="Schnell S."/>
        </authorList>
    </citation>
    <scope>NUCLEOTIDE SEQUENCE [LARGE SCALE GENOMIC DNA]</scope>
    <source>
        <strain evidence="4 5">I-24</strain>
    </source>
</reference>
<feature type="domain" description="Histidine kinase" evidence="3">
    <location>
        <begin position="862"/>
        <end position="1052"/>
    </location>
</feature>
<keyword evidence="4" id="KW-0808">Transferase</keyword>
<dbReference type="GO" id="GO:0016020">
    <property type="term" value="C:membrane"/>
    <property type="evidence" value="ECO:0007669"/>
    <property type="project" value="InterPro"/>
</dbReference>
<dbReference type="Gene3D" id="2.130.10.10">
    <property type="entry name" value="YVTN repeat-like/Quinoprotein amine dehydrogenase"/>
    <property type="match status" value="3"/>
</dbReference>
<evidence type="ECO:0000313" key="5">
    <source>
        <dbReference type="Proteomes" id="UP000464577"/>
    </source>
</evidence>
<evidence type="ECO:0000313" key="4">
    <source>
        <dbReference type="EMBL" id="QHV99726.1"/>
    </source>
</evidence>
<dbReference type="SUPFAM" id="SSF55874">
    <property type="entry name" value="ATPase domain of HSP90 chaperone/DNA topoisomerase II/histidine kinase"/>
    <property type="match status" value="1"/>
</dbReference>
<dbReference type="AlphaFoldDB" id="A0A6P1W7P7"/>
<dbReference type="InterPro" id="IPR011110">
    <property type="entry name" value="Reg_prop"/>
</dbReference>
<keyword evidence="2" id="KW-0472">Membrane</keyword>
<keyword evidence="2" id="KW-1133">Transmembrane helix</keyword>
<dbReference type="Pfam" id="PF07495">
    <property type="entry name" value="Y_Y_Y"/>
    <property type="match status" value="1"/>
</dbReference>
<evidence type="ECO:0000256" key="2">
    <source>
        <dbReference type="SAM" id="Phobius"/>
    </source>
</evidence>
<dbReference type="InterPro" id="IPR005467">
    <property type="entry name" value="His_kinase_dom"/>
</dbReference>
<dbReference type="SUPFAM" id="SSF63829">
    <property type="entry name" value="Calcium-dependent phosphotriesterase"/>
    <property type="match status" value="3"/>
</dbReference>